<reference evidence="1 2" key="1">
    <citation type="journal article" date="2016" name="Mol. Biol. Evol.">
        <title>Comparative Genomics of Early-Diverging Mushroom-Forming Fungi Provides Insights into the Origins of Lignocellulose Decay Capabilities.</title>
        <authorList>
            <person name="Nagy L.G."/>
            <person name="Riley R."/>
            <person name="Tritt A."/>
            <person name="Adam C."/>
            <person name="Daum C."/>
            <person name="Floudas D."/>
            <person name="Sun H."/>
            <person name="Yadav J.S."/>
            <person name="Pangilinan J."/>
            <person name="Larsson K.H."/>
            <person name="Matsuura K."/>
            <person name="Barry K."/>
            <person name="Labutti K."/>
            <person name="Kuo R."/>
            <person name="Ohm R.A."/>
            <person name="Bhattacharya S.S."/>
            <person name="Shirouzu T."/>
            <person name="Yoshinaga Y."/>
            <person name="Martin F.M."/>
            <person name="Grigoriev I.V."/>
            <person name="Hibbett D.S."/>
        </authorList>
    </citation>
    <scope>NUCLEOTIDE SEQUENCE [LARGE SCALE GENOMIC DNA]</scope>
    <source>
        <strain evidence="1 2">HHB12029</strain>
    </source>
</reference>
<sequence>MPSMSLPIVLAPVLVLIIVAVGAAIVWHRLTRSQPAAGIVVHLHRSESLIESGGGGIDAPAPTARPRAATPWETHRLSADSITGGVEQTLDELSNPLTTYINVRRPGDTRVYPAESRWKLRHGSVAKIVKIEPEDLGRVHPPLLIGKTSVGRFGLPPEDS</sequence>
<dbReference type="AlphaFoldDB" id="A0A165J3V6"/>
<keyword evidence="2" id="KW-1185">Reference proteome</keyword>
<name>A0A165J3V6_EXIGL</name>
<evidence type="ECO:0000313" key="2">
    <source>
        <dbReference type="Proteomes" id="UP000077266"/>
    </source>
</evidence>
<accession>A0A165J3V6</accession>
<dbReference type="EMBL" id="KV425975">
    <property type="protein sequence ID" value="KZV94294.1"/>
    <property type="molecule type" value="Genomic_DNA"/>
</dbReference>
<gene>
    <name evidence="1" type="ORF">EXIGLDRAFT_767251</name>
</gene>
<dbReference type="InParanoid" id="A0A165J3V6"/>
<proteinExistence type="predicted"/>
<evidence type="ECO:0000313" key="1">
    <source>
        <dbReference type="EMBL" id="KZV94294.1"/>
    </source>
</evidence>
<organism evidence="1 2">
    <name type="scientific">Exidia glandulosa HHB12029</name>
    <dbReference type="NCBI Taxonomy" id="1314781"/>
    <lineage>
        <taxon>Eukaryota</taxon>
        <taxon>Fungi</taxon>
        <taxon>Dikarya</taxon>
        <taxon>Basidiomycota</taxon>
        <taxon>Agaricomycotina</taxon>
        <taxon>Agaricomycetes</taxon>
        <taxon>Auriculariales</taxon>
        <taxon>Exidiaceae</taxon>
        <taxon>Exidia</taxon>
    </lineage>
</organism>
<dbReference type="Proteomes" id="UP000077266">
    <property type="component" value="Unassembled WGS sequence"/>
</dbReference>
<protein>
    <submittedName>
        <fullName evidence="1">Uncharacterized protein</fullName>
    </submittedName>
</protein>